<dbReference type="InterPro" id="IPR047721">
    <property type="entry name" value="DrmB"/>
</dbReference>
<evidence type="ECO:0000313" key="3">
    <source>
        <dbReference type="Proteomes" id="UP000429980"/>
    </source>
</evidence>
<dbReference type="Pfam" id="PF09369">
    <property type="entry name" value="MZB"/>
    <property type="match status" value="1"/>
</dbReference>
<feature type="domain" description="MrfA-like Zn-binding" evidence="1">
    <location>
        <begin position="429"/>
        <end position="525"/>
    </location>
</feature>
<proteinExistence type="predicted"/>
<protein>
    <recommendedName>
        <fullName evidence="1">MrfA-like Zn-binding domain-containing protein</fullName>
    </recommendedName>
</protein>
<dbReference type="EMBL" id="NILF01000027">
    <property type="protein sequence ID" value="TWL40115.1"/>
    <property type="molecule type" value="Genomic_DNA"/>
</dbReference>
<comment type="caution">
    <text evidence="2">The sequence shown here is derived from an EMBL/GenBank/DDBJ whole genome shotgun (WGS) entry which is preliminary data.</text>
</comment>
<gene>
    <name evidence="2" type="ORF">CHCC15381_1487</name>
</gene>
<accession>A0ABY3FYC6</accession>
<sequence length="561" mass="64343">MDSVNDSLVILDIKYWTNHNNKKIFDKNLMKFLKKDYFRKIPSTKHKDLPAIPFPNYHVCSNVKCSRLFDLRDNFVMSDYLKGGPKCPDCSRKSYPARFVVSCQENHLDDFPWRWWAHGKQDTECKGKLRLWSTGNTSSLDSLYVECECKKKKSLRGAMQDSSFENYKCTGNHPHKLNEKSNCNEPVIPLQRGASNVYFPALRSAIVIPSNASEDNNLDDFFTSVKEVINTYADLIGENWHYKFYSDRLTGHSEFSDAEDFIAKWTSYLNSNDSEEEIEYNQIKEAEYRAFTAFDRKVKMGDFEAEVETVPDDFQPYFNRIVKAHRLKEILVLLGFMRNDSPEPDVNEPKKIVWLESDGYENWLPAIEVHGEGIFIEFNHTTISKWLEENSELPKRSEKFSSLYASWIESKGWEVRDEKDIVYVMLHTFAHLLIKQLSLQSGYSSVAIKERIYCGKNMAGVLLYTGSTDQEGSLGGLVEMGSIDKLRPLIVDALEEAIFCSNDPSCASLEPSEDNQLNGCACFACSMVAETSCETGNRLLDRSLLVKTIDSKYSPFFKGLL</sequence>
<dbReference type="Proteomes" id="UP000429980">
    <property type="component" value="Unassembled WGS sequence"/>
</dbReference>
<evidence type="ECO:0000313" key="2">
    <source>
        <dbReference type="EMBL" id="TWL40115.1"/>
    </source>
</evidence>
<keyword evidence="3" id="KW-1185">Reference proteome</keyword>
<dbReference type="InterPro" id="IPR018973">
    <property type="entry name" value="MZB"/>
</dbReference>
<evidence type="ECO:0000259" key="1">
    <source>
        <dbReference type="Pfam" id="PF09369"/>
    </source>
</evidence>
<name>A0ABY3FYC6_9BACI</name>
<reference evidence="2 3" key="1">
    <citation type="submission" date="2019-06" db="EMBL/GenBank/DDBJ databases">
        <title>Genome sequence analysis of &gt;100 Bacillus licheniformis strains suggests intrinsic resistance to this species.</title>
        <authorList>
            <person name="Wels M."/>
            <person name="Siezen R.J."/>
            <person name="Johansen E."/>
            <person name="Stuer-Lauridsen B."/>
            <person name="Bjerre K."/>
            <person name="Nielsen B.K.K."/>
        </authorList>
    </citation>
    <scope>NUCLEOTIDE SEQUENCE [LARGE SCALE GENOMIC DNA]</scope>
    <source>
        <strain evidence="2 3">BAC-15381</strain>
    </source>
</reference>
<dbReference type="NCBIfam" id="NF038324">
    <property type="entry name" value="DrmB_fam"/>
    <property type="match status" value="1"/>
</dbReference>
<organism evidence="2 3">
    <name type="scientific">Bacillus paralicheniformis</name>
    <dbReference type="NCBI Taxonomy" id="1648923"/>
    <lineage>
        <taxon>Bacteria</taxon>
        <taxon>Bacillati</taxon>
        <taxon>Bacillota</taxon>
        <taxon>Bacilli</taxon>
        <taxon>Bacillales</taxon>
        <taxon>Bacillaceae</taxon>
        <taxon>Bacillus</taxon>
    </lineage>
</organism>